<dbReference type="AlphaFoldDB" id="A0A0L0GY07"/>
<gene>
    <name evidence="1" type="ORF">GM31_18810</name>
</gene>
<comment type="caution">
    <text evidence="1">The sequence shown here is derived from an EMBL/GenBank/DDBJ whole genome shotgun (WGS) entry which is preliminary data.</text>
</comment>
<reference evidence="1 2" key="1">
    <citation type="journal article" date="2015" name="Appl. Environ. Microbiol.">
        <title>The Enterobacterium Trabulsiella odontotermitis Presents Novel Adaptations Related to Its Association with Fungus-Growing Termites.</title>
        <authorList>
            <person name="Sapountzis P."/>
            <person name="Gruntjes T."/>
            <person name="Otani S."/>
            <person name="Estevez J."/>
            <person name="da Costa R.R."/>
            <person name="Plunkett G.3rd."/>
            <person name="Perna N.T."/>
            <person name="Poulsen M."/>
        </authorList>
    </citation>
    <scope>NUCLEOTIDE SEQUENCE [LARGE SCALE GENOMIC DNA]</scope>
    <source>
        <strain evidence="1 2">12</strain>
    </source>
</reference>
<protein>
    <submittedName>
        <fullName evidence="1">Uncharacterized protein</fullName>
    </submittedName>
</protein>
<sequence>MTELKNCQTCGQQPEFYWRDYTSGSCFGELKCIDRECIAQRCRVSVSYGAGSQKRATNRLIEQWNELMAKENQHG</sequence>
<proteinExistence type="predicted"/>
<evidence type="ECO:0000313" key="2">
    <source>
        <dbReference type="Proteomes" id="UP000037393"/>
    </source>
</evidence>
<evidence type="ECO:0000313" key="1">
    <source>
        <dbReference type="EMBL" id="KNC93634.1"/>
    </source>
</evidence>
<dbReference type="PATRIC" id="fig|379893.4.peg.3812"/>
<dbReference type="EMBL" id="JNGI01000048">
    <property type="protein sequence ID" value="KNC93634.1"/>
    <property type="molecule type" value="Genomic_DNA"/>
</dbReference>
<organism evidence="1 2">
    <name type="scientific">Trabulsiella odontotermitis</name>
    <dbReference type="NCBI Taxonomy" id="379893"/>
    <lineage>
        <taxon>Bacteria</taxon>
        <taxon>Pseudomonadati</taxon>
        <taxon>Pseudomonadota</taxon>
        <taxon>Gammaproteobacteria</taxon>
        <taxon>Enterobacterales</taxon>
        <taxon>Enterobacteriaceae</taxon>
        <taxon>Trabulsiella</taxon>
    </lineage>
</organism>
<dbReference type="Proteomes" id="UP000037393">
    <property type="component" value="Unassembled WGS sequence"/>
</dbReference>
<name>A0A0L0GY07_9ENTR</name>
<accession>A0A0L0GY07</accession>
<keyword evidence="2" id="KW-1185">Reference proteome</keyword>